<evidence type="ECO:0000256" key="1">
    <source>
        <dbReference type="ARBA" id="ARBA00001974"/>
    </source>
</evidence>
<dbReference type="PRINTS" id="PR00420">
    <property type="entry name" value="RNGMNOXGNASE"/>
</dbReference>
<dbReference type="PANTHER" id="PTHR47178">
    <property type="entry name" value="MONOOXYGENASE, FAD-BINDING"/>
    <property type="match status" value="1"/>
</dbReference>
<dbReference type="SUPFAM" id="SSF51905">
    <property type="entry name" value="FAD/NAD(P)-binding domain"/>
    <property type="match status" value="1"/>
</dbReference>
<evidence type="ECO:0000313" key="7">
    <source>
        <dbReference type="EMBL" id="PTB44148.1"/>
    </source>
</evidence>
<name>A0A2T3ZH67_TRIA4</name>
<protein>
    <recommendedName>
        <fullName evidence="6">FAD-binding domain-containing protein</fullName>
    </recommendedName>
</protein>
<comment type="cofactor">
    <cofactor evidence="1">
        <name>FAD</name>
        <dbReference type="ChEBI" id="CHEBI:57692"/>
    </cofactor>
</comment>
<dbReference type="AlphaFoldDB" id="A0A2T3ZH67"/>
<dbReference type="Gene3D" id="3.50.50.60">
    <property type="entry name" value="FAD/NAD(P)-binding domain"/>
    <property type="match status" value="1"/>
</dbReference>
<sequence length="406" mass="45595">MTVNDKPVLIIGAGVVGLTLAHGLKKANIPFEIYERDENIDARGQGWAITLHWVLQYLREVVDEETFAGLDDVQVDPETGRNDTGNFIFINLKTKEPKFYIPPTARRRVNREKLRRLLLKNVAENVHWDKQLTDVQVSDNGVKATFADGSTAEGKMLIGAEGSNSQTRKYLVPEDYQNYLLPVKLVGVSADLTSEQIKPLRQIDPLLFQGCHPETGVFIYVSVLETPEVNGSAGTADEHYRVQIMTSWLAKDHDENIPESNSERITMIKRLVTGFHPDLYNIIQAIPDTSPTLHLVLQDWPCREWDNYDGRVTLAGDAAHAMVMYRGEAGNHGILDAWHLLRQIKAVHTGEKTRSEAIDTYEKEMKERAAPAVLLSRQACLDAHDFHGLNENSAVLKKRAINAART</sequence>
<dbReference type="InterPro" id="IPR036188">
    <property type="entry name" value="FAD/NAD-bd_sf"/>
</dbReference>
<accession>A0A2T3ZH67</accession>
<dbReference type="GO" id="GO:0071949">
    <property type="term" value="F:FAD binding"/>
    <property type="evidence" value="ECO:0007669"/>
    <property type="project" value="InterPro"/>
</dbReference>
<dbReference type="EMBL" id="KZ679258">
    <property type="protein sequence ID" value="PTB44148.1"/>
    <property type="molecule type" value="Genomic_DNA"/>
</dbReference>
<feature type="domain" description="FAD-binding" evidence="6">
    <location>
        <begin position="7"/>
        <end position="373"/>
    </location>
</feature>
<organism evidence="7 8">
    <name type="scientific">Trichoderma asperellum (strain ATCC 204424 / CBS 433.97 / NBRC 101777)</name>
    <dbReference type="NCBI Taxonomy" id="1042311"/>
    <lineage>
        <taxon>Eukaryota</taxon>
        <taxon>Fungi</taxon>
        <taxon>Dikarya</taxon>
        <taxon>Ascomycota</taxon>
        <taxon>Pezizomycotina</taxon>
        <taxon>Sordariomycetes</taxon>
        <taxon>Hypocreomycetidae</taxon>
        <taxon>Hypocreales</taxon>
        <taxon>Hypocreaceae</taxon>
        <taxon>Trichoderma</taxon>
    </lineage>
</organism>
<dbReference type="Proteomes" id="UP000240493">
    <property type="component" value="Unassembled WGS sequence"/>
</dbReference>
<dbReference type="STRING" id="1042311.A0A2T3ZH67"/>
<keyword evidence="4" id="KW-0560">Oxidoreductase</keyword>
<proteinExistence type="predicted"/>
<dbReference type="PANTHER" id="PTHR47178:SF1">
    <property type="entry name" value="FAD-BINDING DOMAIN-CONTAINING PROTEIN-RELATED"/>
    <property type="match status" value="1"/>
</dbReference>
<keyword evidence="3" id="KW-0274">FAD</keyword>
<evidence type="ECO:0000256" key="5">
    <source>
        <dbReference type="ARBA" id="ARBA00023033"/>
    </source>
</evidence>
<evidence type="ECO:0000256" key="2">
    <source>
        <dbReference type="ARBA" id="ARBA00022630"/>
    </source>
</evidence>
<dbReference type="Pfam" id="PF01494">
    <property type="entry name" value="FAD_binding_3"/>
    <property type="match status" value="1"/>
</dbReference>
<evidence type="ECO:0000259" key="6">
    <source>
        <dbReference type="Pfam" id="PF01494"/>
    </source>
</evidence>
<reference evidence="7 8" key="1">
    <citation type="submission" date="2016-07" db="EMBL/GenBank/DDBJ databases">
        <title>Multiple horizontal gene transfer events from other fungi enriched the ability of initially mycotrophic Trichoderma (Ascomycota) to feed on dead plant biomass.</title>
        <authorList>
            <consortium name="DOE Joint Genome Institute"/>
            <person name="Aerts A."/>
            <person name="Atanasova L."/>
            <person name="Chenthamara K."/>
            <person name="Zhang J."/>
            <person name="Grujic M."/>
            <person name="Henrissat B."/>
            <person name="Kuo A."/>
            <person name="Salamov A."/>
            <person name="Lipzen A."/>
            <person name="Labutti K."/>
            <person name="Barry K."/>
            <person name="Miao Y."/>
            <person name="Rahimi M.J."/>
            <person name="Shen Q."/>
            <person name="Grigoriev I.V."/>
            <person name="Kubicek C.P."/>
            <person name="Druzhinina I.S."/>
        </authorList>
    </citation>
    <scope>NUCLEOTIDE SEQUENCE [LARGE SCALE GENOMIC DNA]</scope>
    <source>
        <strain evidence="7 8">CBS 433.97</strain>
    </source>
</reference>
<evidence type="ECO:0000313" key="8">
    <source>
        <dbReference type="Proteomes" id="UP000240493"/>
    </source>
</evidence>
<gene>
    <name evidence="7" type="ORF">M441DRAFT_131728</name>
</gene>
<evidence type="ECO:0000256" key="4">
    <source>
        <dbReference type="ARBA" id="ARBA00023002"/>
    </source>
</evidence>
<dbReference type="InterPro" id="IPR002938">
    <property type="entry name" value="FAD-bd"/>
</dbReference>
<evidence type="ECO:0000256" key="3">
    <source>
        <dbReference type="ARBA" id="ARBA00022827"/>
    </source>
</evidence>
<keyword evidence="5" id="KW-0503">Monooxygenase</keyword>
<keyword evidence="8" id="KW-1185">Reference proteome</keyword>
<dbReference type="GO" id="GO:0004497">
    <property type="term" value="F:monooxygenase activity"/>
    <property type="evidence" value="ECO:0007669"/>
    <property type="project" value="UniProtKB-KW"/>
</dbReference>
<keyword evidence="2" id="KW-0285">Flavoprotein</keyword>
<dbReference type="OrthoDB" id="47494at2759"/>